<evidence type="ECO:0000313" key="2">
    <source>
        <dbReference type="Proteomes" id="UP000564704"/>
    </source>
</evidence>
<dbReference type="InterPro" id="IPR009702">
    <property type="entry name" value="DUF1284"/>
</dbReference>
<evidence type="ECO:0000313" key="1">
    <source>
        <dbReference type="EMBL" id="MRU14419.1"/>
    </source>
</evidence>
<name>A0A844CR07_9RHOB</name>
<dbReference type="EMBL" id="SZWE01000001">
    <property type="protein sequence ID" value="MRU14419.1"/>
    <property type="molecule type" value="Genomic_DNA"/>
</dbReference>
<reference evidence="1 2" key="1">
    <citation type="submission" date="2019-05" db="EMBL/GenBank/DDBJ databases">
        <title>Roseovarius bejariae sp. nov., a moderately halophylic bacterium isolated from a saline soil in Rambla Salada (Murcia).</title>
        <authorList>
            <person name="Castro D.J."/>
            <person name="Gomez-Altuve A."/>
            <person name="Reina J.C."/>
            <person name="Rodriguez M."/>
            <person name="Sampedro I."/>
            <person name="Llamas I."/>
            <person name="Martinez-Checa F."/>
        </authorList>
    </citation>
    <scope>NUCLEOTIDE SEQUENCE [LARGE SCALE GENOMIC DNA]</scope>
    <source>
        <strain evidence="1 2">A21</strain>
    </source>
</reference>
<accession>A0A844CR07</accession>
<protein>
    <submittedName>
        <fullName evidence="1">DUF1284 domain-containing protein</fullName>
    </submittedName>
</protein>
<organism evidence="1 2">
    <name type="scientific">Roseovarius bejariae</name>
    <dbReference type="NCBI Taxonomy" id="2576383"/>
    <lineage>
        <taxon>Bacteria</taxon>
        <taxon>Pseudomonadati</taxon>
        <taxon>Pseudomonadota</taxon>
        <taxon>Alphaproteobacteria</taxon>
        <taxon>Rhodobacterales</taxon>
        <taxon>Roseobacteraceae</taxon>
        <taxon>Roseovarius</taxon>
    </lineage>
</organism>
<keyword evidence="2" id="KW-1185">Reference proteome</keyword>
<dbReference type="AlphaFoldDB" id="A0A844CR07"/>
<comment type="caution">
    <text evidence="1">The sequence shown here is derived from an EMBL/GenBank/DDBJ whole genome shotgun (WGS) entry which is preliminary data.</text>
</comment>
<dbReference type="Proteomes" id="UP000564704">
    <property type="component" value="Unassembled WGS sequence"/>
</dbReference>
<dbReference type="Pfam" id="PF06935">
    <property type="entry name" value="DUF1284"/>
    <property type="match status" value="1"/>
</dbReference>
<dbReference type="OrthoDB" id="6195504at2"/>
<gene>
    <name evidence="1" type="ORF">FDP25_03135</name>
</gene>
<proteinExistence type="predicted"/>
<sequence length="138" mass="15353">MPPVRFRPHHFLCSQGFKGKGYSEGFTRNMTRIVVDGLRAPDGDATEIEVVGSLDDICAPCPKRRGDLCQAQEKIEEIDARHAEALSLRPGDRLTWGEAKARMKSSVKPGDLTRLCKGCQWLELGLCEAALRDLLQED</sequence>
<dbReference type="RefSeq" id="WP_154148843.1">
    <property type="nucleotide sequence ID" value="NZ_SZWE01000001.1"/>
</dbReference>